<name>A0A0J7LUB4_9FLAO</name>
<reference evidence="1 2" key="1">
    <citation type="journal article" date="2004" name="Int. J. Syst. Evol. Microbiol.">
        <title>Kaistella koreensis gen. nov., sp. nov., a novel member of the Chryseobacterium-Bergeyella-Riemerella branch.</title>
        <authorList>
            <person name="Kim M.K."/>
            <person name="Im W.T."/>
            <person name="Shin Y.K."/>
            <person name="Lim J.H."/>
            <person name="Kim S.H."/>
            <person name="Lee B.C."/>
            <person name="Park M.Y."/>
            <person name="Lee K.Y."/>
            <person name="Lee S.T."/>
        </authorList>
    </citation>
    <scope>NUCLEOTIDE SEQUENCE [LARGE SCALE GENOMIC DNA]</scope>
    <source>
        <strain evidence="1 2">CCUG 49689</strain>
    </source>
</reference>
<organism evidence="1 2">
    <name type="scientific">Chryseobacterium koreense CCUG 49689</name>
    <dbReference type="NCBI Taxonomy" id="1304281"/>
    <lineage>
        <taxon>Bacteria</taxon>
        <taxon>Pseudomonadati</taxon>
        <taxon>Bacteroidota</taxon>
        <taxon>Flavobacteriia</taxon>
        <taxon>Flavobacteriales</taxon>
        <taxon>Weeksellaceae</taxon>
        <taxon>Chryseobacterium group</taxon>
        <taxon>Chryseobacterium</taxon>
    </lineage>
</organism>
<protein>
    <submittedName>
        <fullName evidence="1">Uncharacterized protein</fullName>
    </submittedName>
</protein>
<dbReference type="AlphaFoldDB" id="A0A0J7LUB4"/>
<comment type="caution">
    <text evidence="1">The sequence shown here is derived from an EMBL/GenBank/DDBJ whole genome shotgun (WGS) entry which is preliminary data.</text>
</comment>
<sequence length="74" mass="8639">MENEPFTKLRKMKMGKAACNFFKKLADLELAVLQELTRDSLTETARKLRQKKPKINSVLVLIDRFHHLLKIGML</sequence>
<accession>A0A0J7LUB4</accession>
<keyword evidence="2" id="KW-1185">Reference proteome</keyword>
<evidence type="ECO:0000313" key="1">
    <source>
        <dbReference type="EMBL" id="KMQ72535.1"/>
    </source>
</evidence>
<gene>
    <name evidence="1" type="ORF">ACM44_00025</name>
</gene>
<dbReference type="Proteomes" id="UP000035900">
    <property type="component" value="Unassembled WGS sequence"/>
</dbReference>
<proteinExistence type="predicted"/>
<evidence type="ECO:0000313" key="2">
    <source>
        <dbReference type="Proteomes" id="UP000035900"/>
    </source>
</evidence>
<dbReference type="EMBL" id="LFNG01000001">
    <property type="protein sequence ID" value="KMQ72535.1"/>
    <property type="molecule type" value="Genomic_DNA"/>
</dbReference>